<proteinExistence type="inferred from homology"/>
<evidence type="ECO:0000313" key="8">
    <source>
        <dbReference type="EMBL" id="PIO75283.1"/>
    </source>
</evidence>
<dbReference type="GO" id="GO:0004382">
    <property type="term" value="F:GDP phosphatase activity"/>
    <property type="evidence" value="ECO:0007669"/>
    <property type="project" value="TreeGrafter"/>
</dbReference>
<feature type="binding site" evidence="6">
    <location>
        <position position="85"/>
    </location>
    <ligand>
        <name>Ca(2+)</name>
        <dbReference type="ChEBI" id="CHEBI:29108"/>
    </ligand>
</feature>
<name>A0A2G9UYJ3_TELCI</name>
<evidence type="ECO:0000256" key="3">
    <source>
        <dbReference type="ARBA" id="ARBA00022801"/>
    </source>
</evidence>
<dbReference type="AlphaFoldDB" id="A0A2G9UYJ3"/>
<dbReference type="InterPro" id="IPR009283">
    <property type="entry name" value="Apyrase"/>
</dbReference>
<protein>
    <submittedName>
        <fullName evidence="8">Apyrase</fullName>
    </submittedName>
</protein>
<dbReference type="GO" id="GO:0030166">
    <property type="term" value="P:proteoglycan biosynthetic process"/>
    <property type="evidence" value="ECO:0007669"/>
    <property type="project" value="TreeGrafter"/>
</dbReference>
<dbReference type="GO" id="GO:0005509">
    <property type="term" value="F:calcium ion binding"/>
    <property type="evidence" value="ECO:0007669"/>
    <property type="project" value="InterPro"/>
</dbReference>
<dbReference type="Pfam" id="PF06079">
    <property type="entry name" value="Apyrase"/>
    <property type="match status" value="1"/>
</dbReference>
<feature type="binding site" evidence="6">
    <location>
        <position position="84"/>
    </location>
    <ligand>
        <name>Ca(2+)</name>
        <dbReference type="ChEBI" id="CHEBI:29108"/>
    </ligand>
</feature>
<organism evidence="8 9">
    <name type="scientific">Teladorsagia circumcincta</name>
    <name type="common">Brown stomach worm</name>
    <name type="synonym">Ostertagia circumcincta</name>
    <dbReference type="NCBI Taxonomy" id="45464"/>
    <lineage>
        <taxon>Eukaryota</taxon>
        <taxon>Metazoa</taxon>
        <taxon>Ecdysozoa</taxon>
        <taxon>Nematoda</taxon>
        <taxon>Chromadorea</taxon>
        <taxon>Rhabditida</taxon>
        <taxon>Rhabditina</taxon>
        <taxon>Rhabditomorpha</taxon>
        <taxon>Strongyloidea</taxon>
        <taxon>Trichostrongylidae</taxon>
        <taxon>Teladorsagia</taxon>
    </lineage>
</organism>
<dbReference type="InterPro" id="IPR036258">
    <property type="entry name" value="Apyrase_sf"/>
</dbReference>
<dbReference type="PANTHER" id="PTHR13023:SF3">
    <property type="entry name" value="SOLUBLE CALCIUM-ACTIVATED NUCLEOTIDASE 1"/>
    <property type="match status" value="1"/>
</dbReference>
<evidence type="ECO:0000256" key="7">
    <source>
        <dbReference type="SAM" id="MobiDB-lite"/>
    </source>
</evidence>
<evidence type="ECO:0000256" key="6">
    <source>
        <dbReference type="PIRSR" id="PIRSR609283-1"/>
    </source>
</evidence>
<keyword evidence="4 6" id="KW-0106">Calcium</keyword>
<evidence type="ECO:0000313" key="9">
    <source>
        <dbReference type="Proteomes" id="UP000230423"/>
    </source>
</evidence>
<keyword evidence="2 6" id="KW-0479">Metal-binding</keyword>
<feature type="compositionally biased region" description="Basic residues" evidence="7">
    <location>
        <begin position="219"/>
        <end position="231"/>
    </location>
</feature>
<comment type="cofactor">
    <cofactor evidence="1 6">
        <name>Ca(2+)</name>
        <dbReference type="ChEBI" id="CHEBI:29108"/>
    </cofactor>
</comment>
<dbReference type="SUPFAM" id="SSF101887">
    <property type="entry name" value="Apyrase"/>
    <property type="match status" value="1"/>
</dbReference>
<gene>
    <name evidence="8" type="ORF">TELCIR_02691</name>
</gene>
<evidence type="ECO:0000256" key="4">
    <source>
        <dbReference type="ARBA" id="ARBA00022837"/>
    </source>
</evidence>
<feature type="region of interest" description="Disordered" evidence="7">
    <location>
        <begin position="206"/>
        <end position="241"/>
    </location>
</feature>
<dbReference type="Gene3D" id="2.120.10.100">
    <property type="entry name" value="Apyrase"/>
    <property type="match status" value="2"/>
</dbReference>
<dbReference type="EMBL" id="KZ345158">
    <property type="protein sequence ID" value="PIO75283.1"/>
    <property type="molecule type" value="Genomic_DNA"/>
</dbReference>
<dbReference type="GO" id="GO:0045134">
    <property type="term" value="F:UDP phosphatase activity"/>
    <property type="evidence" value="ECO:0007669"/>
    <property type="project" value="TreeGrafter"/>
</dbReference>
<dbReference type="OrthoDB" id="25028at2759"/>
<evidence type="ECO:0000256" key="1">
    <source>
        <dbReference type="ARBA" id="ARBA00001913"/>
    </source>
</evidence>
<evidence type="ECO:0000256" key="2">
    <source>
        <dbReference type="ARBA" id="ARBA00022723"/>
    </source>
</evidence>
<comment type="similarity">
    <text evidence="5">Belongs to the apyrase family.</text>
</comment>
<accession>A0A2G9UYJ3</accession>
<keyword evidence="3" id="KW-0378">Hydrolase</keyword>
<sequence length="301" mass="34584">MTPQLQSRPTVHQLPDGSTEYELLIVTDMDRNSRAGEWTWRAVTREGRLTLSPDMAHVSIKWDENSERNLTSSMNIKGRAMELSDLSVFHNRILTPDDRTGLISEIKDNKMIPWVFLNSGPGNTTSPFKCEWMTIKNDVLYVGGHGNEFRNKQGEIVHRDNMWIKTITPDGEITYRFQDSLANAFSFRFPIEFSFPLPFGTPSSPDITYDDYPDPQAKPPHHHGHDHHKPKPPQSTIPHVRVYPDGSTEYELLIVTDLDKASRAGEWLWRAVSRRGRLTLNRGRTHVNISWELESEHNLTS</sequence>
<keyword evidence="9" id="KW-1185">Reference proteome</keyword>
<dbReference type="PANTHER" id="PTHR13023">
    <property type="entry name" value="APYRASE"/>
    <property type="match status" value="1"/>
</dbReference>
<reference evidence="8 9" key="1">
    <citation type="submission" date="2015-09" db="EMBL/GenBank/DDBJ databases">
        <title>Draft genome of the parasitic nematode Teladorsagia circumcincta isolate WARC Sus (inbred).</title>
        <authorList>
            <person name="Mitreva M."/>
        </authorList>
    </citation>
    <scope>NUCLEOTIDE SEQUENCE [LARGE SCALE GENOMIC DNA]</scope>
    <source>
        <strain evidence="8 9">S</strain>
    </source>
</reference>
<feature type="binding site" evidence="6">
    <location>
        <position position="131"/>
    </location>
    <ligand>
        <name>Ca(2+)</name>
        <dbReference type="ChEBI" id="CHEBI:29108"/>
    </ligand>
</feature>
<dbReference type="Proteomes" id="UP000230423">
    <property type="component" value="Unassembled WGS sequence"/>
</dbReference>
<evidence type="ECO:0000256" key="5">
    <source>
        <dbReference type="ARBA" id="ARBA00025738"/>
    </source>
</evidence>